<name>A0A937X634_9BACT</name>
<accession>A0A937X634</accession>
<evidence type="ECO:0000256" key="1">
    <source>
        <dbReference type="SAM" id="MobiDB-lite"/>
    </source>
</evidence>
<feature type="signal peptide" evidence="2">
    <location>
        <begin position="1"/>
        <end position="28"/>
    </location>
</feature>
<gene>
    <name evidence="3" type="ORF">FJZ00_12735</name>
</gene>
<evidence type="ECO:0000313" key="4">
    <source>
        <dbReference type="Proteomes" id="UP000703893"/>
    </source>
</evidence>
<evidence type="ECO:0000256" key="2">
    <source>
        <dbReference type="SAM" id="SignalP"/>
    </source>
</evidence>
<organism evidence="3 4">
    <name type="scientific">Candidatus Tanganyikabacteria bacterium</name>
    <dbReference type="NCBI Taxonomy" id="2961651"/>
    <lineage>
        <taxon>Bacteria</taxon>
        <taxon>Bacillati</taxon>
        <taxon>Candidatus Sericytochromatia</taxon>
        <taxon>Candidatus Tanganyikabacteria</taxon>
    </lineage>
</organism>
<dbReference type="AlphaFoldDB" id="A0A937X634"/>
<feature type="compositionally biased region" description="Low complexity" evidence="1">
    <location>
        <begin position="33"/>
        <end position="43"/>
    </location>
</feature>
<keyword evidence="2" id="KW-0732">Signal</keyword>
<evidence type="ECO:0000313" key="3">
    <source>
        <dbReference type="EMBL" id="MBM3276013.1"/>
    </source>
</evidence>
<protein>
    <submittedName>
        <fullName evidence="3">Uncharacterized protein</fullName>
    </submittedName>
</protein>
<reference evidence="3 4" key="1">
    <citation type="submission" date="2019-03" db="EMBL/GenBank/DDBJ databases">
        <title>Lake Tanganyika Metagenome-Assembled Genomes (MAGs).</title>
        <authorList>
            <person name="Tran P."/>
        </authorList>
    </citation>
    <scope>NUCLEOTIDE SEQUENCE [LARGE SCALE GENOMIC DNA]</scope>
    <source>
        <strain evidence="3">K_DeepCast_65m_m2_236</strain>
    </source>
</reference>
<feature type="chain" id="PRO_5037414935" evidence="2">
    <location>
        <begin position="29"/>
        <end position="107"/>
    </location>
</feature>
<sequence>MTAKPRPVLGLLLAASLLALTVAPDAEARKPARGASKGAAAKRPASKTPPAPATVPKLSTRPAQAPTPDPLAPAVRAALEGPAATQAARSELLVKLRGVAPDIRRTL</sequence>
<feature type="non-terminal residue" evidence="3">
    <location>
        <position position="107"/>
    </location>
</feature>
<dbReference type="Proteomes" id="UP000703893">
    <property type="component" value="Unassembled WGS sequence"/>
</dbReference>
<proteinExistence type="predicted"/>
<comment type="caution">
    <text evidence="3">The sequence shown here is derived from an EMBL/GenBank/DDBJ whole genome shotgun (WGS) entry which is preliminary data.</text>
</comment>
<feature type="region of interest" description="Disordered" evidence="1">
    <location>
        <begin position="25"/>
        <end position="72"/>
    </location>
</feature>
<dbReference type="EMBL" id="VGJX01000821">
    <property type="protein sequence ID" value="MBM3276013.1"/>
    <property type="molecule type" value="Genomic_DNA"/>
</dbReference>